<dbReference type="Proteomes" id="UP001056778">
    <property type="component" value="Chromosome 3"/>
</dbReference>
<proteinExistence type="predicted"/>
<name>A0ACB9TCD8_HOLOL</name>
<organism evidence="1 2">
    <name type="scientific">Holotrichia oblita</name>
    <name type="common">Chafer beetle</name>
    <dbReference type="NCBI Taxonomy" id="644536"/>
    <lineage>
        <taxon>Eukaryota</taxon>
        <taxon>Metazoa</taxon>
        <taxon>Ecdysozoa</taxon>
        <taxon>Arthropoda</taxon>
        <taxon>Hexapoda</taxon>
        <taxon>Insecta</taxon>
        <taxon>Pterygota</taxon>
        <taxon>Neoptera</taxon>
        <taxon>Endopterygota</taxon>
        <taxon>Coleoptera</taxon>
        <taxon>Polyphaga</taxon>
        <taxon>Scarabaeiformia</taxon>
        <taxon>Scarabaeidae</taxon>
        <taxon>Melolonthinae</taxon>
        <taxon>Holotrichia</taxon>
    </lineage>
</organism>
<accession>A0ACB9TCD8</accession>
<gene>
    <name evidence="1" type="ORF">MML48_3g00018641</name>
</gene>
<protein>
    <submittedName>
        <fullName evidence="1">Homeobox protein aristaless</fullName>
    </submittedName>
</protein>
<keyword evidence="2" id="KW-1185">Reference proteome</keyword>
<keyword evidence="1" id="KW-0371">Homeobox</keyword>
<comment type="caution">
    <text evidence="1">The sequence shown here is derived from an EMBL/GenBank/DDBJ whole genome shotgun (WGS) entry which is preliminary data.</text>
</comment>
<dbReference type="EMBL" id="CM043017">
    <property type="protein sequence ID" value="KAI4464448.1"/>
    <property type="molecule type" value="Genomic_DNA"/>
</dbReference>
<reference evidence="1" key="1">
    <citation type="submission" date="2022-04" db="EMBL/GenBank/DDBJ databases">
        <title>Chromosome-scale genome assembly of Holotrichia oblita Faldermann.</title>
        <authorList>
            <person name="Rongchong L."/>
        </authorList>
    </citation>
    <scope>NUCLEOTIDE SEQUENCE</scope>
    <source>
        <strain evidence="1">81SQS9</strain>
    </source>
</reference>
<keyword evidence="1" id="KW-0238">DNA-binding</keyword>
<evidence type="ECO:0000313" key="2">
    <source>
        <dbReference type="Proteomes" id="UP001056778"/>
    </source>
</evidence>
<evidence type="ECO:0000313" key="1">
    <source>
        <dbReference type="EMBL" id="KAI4464448.1"/>
    </source>
</evidence>
<sequence length="382" mass="42968">MSGEEIRKLQEGVLQTEANGNADHDDEAFGDVEENGNIYNATTSTENIKIGKPTKSDSNPETMGVSEEITPNAGSEPRPPVIADGSDGSDPEPDEFAPKRKQRRYRTTFTSYQLEELEKAFSRTHYPDVFTREELAMKIGLTEARIQVPTQEMVNMIFILEECTRNCLLASRVYAERFPNLERRPEAFERLLEKFIETDGVTYKKGETYKLVINKQSELAVLLTIQENPHTEHLERVWFQNRRAKWRKQEKVGPQGHPYTPYMAQTPGGPTPSVVAPSLPNPFNLPFGLRKPFDSLSFRYPPHMLPGYLPAPSHYHRSAPPLLGPSVGLYPSASSFQTLLANISAAQRPKLPAQEFTASPPLSPGVQRRPLRRLRSIVGVLV</sequence>